<dbReference type="SUPFAM" id="SSF46785">
    <property type="entry name" value="Winged helix' DNA-binding domain"/>
    <property type="match status" value="1"/>
</dbReference>
<sequence length="179" mass="18953">MGREAHIGLQAGSAAHKSTAGLASLPVEMYVSAMSTSSDMPLDAVVTELTLAVGQLLRRLRSETNADGLSWSQTAALARLTRGGPMTTADLARAEAVKPQSMGATLAELEREGLVARQPHPTDGRQVLFAPTEAGLAARRQRSAAKQKWLMAAMAGLDADERRLLVAAIPLIKRLSEAE</sequence>
<gene>
    <name evidence="5" type="ORF">KL86PLE_90513</name>
</gene>
<dbReference type="PANTHER" id="PTHR39515">
    <property type="entry name" value="CONSERVED PROTEIN"/>
    <property type="match status" value="1"/>
</dbReference>
<dbReference type="InterPro" id="IPR023187">
    <property type="entry name" value="Tscrpt_reg_MarR-type_CS"/>
</dbReference>
<dbReference type="EMBL" id="FMJD01000013">
    <property type="protein sequence ID" value="SCM79569.1"/>
    <property type="molecule type" value="Genomic_DNA"/>
</dbReference>
<dbReference type="Gene3D" id="1.10.10.10">
    <property type="entry name" value="Winged helix-like DNA-binding domain superfamily/Winged helix DNA-binding domain"/>
    <property type="match status" value="1"/>
</dbReference>
<dbReference type="PROSITE" id="PS01117">
    <property type="entry name" value="HTH_MARR_1"/>
    <property type="match status" value="1"/>
</dbReference>
<keyword evidence="1" id="KW-0805">Transcription regulation</keyword>
<keyword evidence="3" id="KW-0804">Transcription</keyword>
<evidence type="ECO:0000256" key="3">
    <source>
        <dbReference type="ARBA" id="ARBA00023163"/>
    </source>
</evidence>
<feature type="domain" description="HTH marR-type" evidence="4">
    <location>
        <begin position="46"/>
        <end position="174"/>
    </location>
</feature>
<dbReference type="GO" id="GO:0003700">
    <property type="term" value="F:DNA-binding transcription factor activity"/>
    <property type="evidence" value="ECO:0007669"/>
    <property type="project" value="InterPro"/>
</dbReference>
<dbReference type="InterPro" id="IPR036390">
    <property type="entry name" value="WH_DNA-bd_sf"/>
</dbReference>
<name>A0A212LQ70_9HYPH</name>
<dbReference type="Pfam" id="PF01047">
    <property type="entry name" value="MarR"/>
    <property type="match status" value="1"/>
</dbReference>
<dbReference type="AlphaFoldDB" id="A0A212LQ70"/>
<accession>A0A212LQ70</accession>
<dbReference type="PROSITE" id="PS50995">
    <property type="entry name" value="HTH_MARR_2"/>
    <property type="match status" value="1"/>
</dbReference>
<dbReference type="GO" id="GO:0003677">
    <property type="term" value="F:DNA binding"/>
    <property type="evidence" value="ECO:0007669"/>
    <property type="project" value="UniProtKB-KW"/>
</dbReference>
<evidence type="ECO:0000313" key="5">
    <source>
        <dbReference type="EMBL" id="SCM79569.1"/>
    </source>
</evidence>
<dbReference type="SMART" id="SM00347">
    <property type="entry name" value="HTH_MARR"/>
    <property type="match status" value="1"/>
</dbReference>
<organism evidence="5">
    <name type="scientific">uncultured Pleomorphomonas sp</name>
    <dbReference type="NCBI Taxonomy" id="442121"/>
    <lineage>
        <taxon>Bacteria</taxon>
        <taxon>Pseudomonadati</taxon>
        <taxon>Pseudomonadota</taxon>
        <taxon>Alphaproteobacteria</taxon>
        <taxon>Hyphomicrobiales</taxon>
        <taxon>Pleomorphomonadaceae</taxon>
        <taxon>Pleomorphomonas</taxon>
        <taxon>environmental samples</taxon>
    </lineage>
</organism>
<proteinExistence type="predicted"/>
<dbReference type="PANTHER" id="PTHR39515:SF2">
    <property type="entry name" value="HTH-TYPE TRANSCRIPTIONAL REGULATOR RV0880"/>
    <property type="match status" value="1"/>
</dbReference>
<keyword evidence="2" id="KW-0238">DNA-binding</keyword>
<dbReference type="InterPro" id="IPR036388">
    <property type="entry name" value="WH-like_DNA-bd_sf"/>
</dbReference>
<evidence type="ECO:0000259" key="4">
    <source>
        <dbReference type="PROSITE" id="PS50995"/>
    </source>
</evidence>
<dbReference type="InterPro" id="IPR000835">
    <property type="entry name" value="HTH_MarR-typ"/>
</dbReference>
<dbReference type="InterPro" id="IPR052526">
    <property type="entry name" value="HTH-type_Bedaq_tolerance"/>
</dbReference>
<evidence type="ECO:0000256" key="2">
    <source>
        <dbReference type="ARBA" id="ARBA00023125"/>
    </source>
</evidence>
<reference evidence="5" key="1">
    <citation type="submission" date="2016-08" db="EMBL/GenBank/DDBJ databases">
        <authorList>
            <person name="Seilhamer J.J."/>
        </authorList>
    </citation>
    <scope>NUCLEOTIDE SEQUENCE</scope>
    <source>
        <strain evidence="5">86</strain>
    </source>
</reference>
<protein>
    <submittedName>
        <fullName evidence="5">MarR family transcriptional regulator (Modular protein)</fullName>
    </submittedName>
</protein>
<evidence type="ECO:0000256" key="1">
    <source>
        <dbReference type="ARBA" id="ARBA00023015"/>
    </source>
</evidence>